<protein>
    <submittedName>
        <fullName evidence="2">Uncharacterized protein</fullName>
    </submittedName>
</protein>
<feature type="compositionally biased region" description="Polar residues" evidence="1">
    <location>
        <begin position="154"/>
        <end position="165"/>
    </location>
</feature>
<feature type="non-terminal residue" evidence="2">
    <location>
        <position position="1"/>
    </location>
</feature>
<accession>A0A9Q1DWI5</accession>
<reference evidence="2" key="1">
    <citation type="journal article" date="2023" name="Science">
        <title>Genome structures resolve the early diversification of teleost fishes.</title>
        <authorList>
            <person name="Parey E."/>
            <person name="Louis A."/>
            <person name="Montfort J."/>
            <person name="Bouchez O."/>
            <person name="Roques C."/>
            <person name="Iampietro C."/>
            <person name="Lluch J."/>
            <person name="Castinel A."/>
            <person name="Donnadieu C."/>
            <person name="Desvignes T."/>
            <person name="Floi Bucao C."/>
            <person name="Jouanno E."/>
            <person name="Wen M."/>
            <person name="Mejri S."/>
            <person name="Dirks R."/>
            <person name="Jansen H."/>
            <person name="Henkel C."/>
            <person name="Chen W.J."/>
            <person name="Zahm M."/>
            <person name="Cabau C."/>
            <person name="Klopp C."/>
            <person name="Thompson A.W."/>
            <person name="Robinson-Rechavi M."/>
            <person name="Braasch I."/>
            <person name="Lecointre G."/>
            <person name="Bobe J."/>
            <person name="Postlethwait J.H."/>
            <person name="Berthelot C."/>
            <person name="Roest Crollius H."/>
            <person name="Guiguen Y."/>
        </authorList>
    </citation>
    <scope>NUCLEOTIDE SEQUENCE</scope>
    <source>
        <strain evidence="2">Concon-B</strain>
    </source>
</reference>
<comment type="caution">
    <text evidence="2">The sequence shown here is derived from an EMBL/GenBank/DDBJ whole genome shotgun (WGS) entry which is preliminary data.</text>
</comment>
<organism evidence="2 3">
    <name type="scientific">Conger conger</name>
    <name type="common">Conger eel</name>
    <name type="synonym">Muraena conger</name>
    <dbReference type="NCBI Taxonomy" id="82655"/>
    <lineage>
        <taxon>Eukaryota</taxon>
        <taxon>Metazoa</taxon>
        <taxon>Chordata</taxon>
        <taxon>Craniata</taxon>
        <taxon>Vertebrata</taxon>
        <taxon>Euteleostomi</taxon>
        <taxon>Actinopterygii</taxon>
        <taxon>Neopterygii</taxon>
        <taxon>Teleostei</taxon>
        <taxon>Anguilliformes</taxon>
        <taxon>Congridae</taxon>
        <taxon>Conger</taxon>
    </lineage>
</organism>
<evidence type="ECO:0000256" key="1">
    <source>
        <dbReference type="SAM" id="MobiDB-lite"/>
    </source>
</evidence>
<name>A0A9Q1DWI5_CONCO</name>
<sequence length="176" mass="19893">MYPVNNDHTDTQWCNGILHPIQENGSRHRLKDTIATAEMRSEEETAAAVLLSPKHSYRHCLSHRTFWSLIPPQGCSPAKDRQASVHVHEAQQACDVADTWCQAKQSSFPVFLRTGHLWGMQLQELVRSLGQVSHGSAVKFRITSHYREMSHHLYTSRTTSPQPQGLSCPVPGHDVY</sequence>
<dbReference type="AlphaFoldDB" id="A0A9Q1DWI5"/>
<dbReference type="Proteomes" id="UP001152803">
    <property type="component" value="Unassembled WGS sequence"/>
</dbReference>
<gene>
    <name evidence="2" type="ORF">COCON_G00056160</name>
</gene>
<keyword evidence="3" id="KW-1185">Reference proteome</keyword>
<evidence type="ECO:0000313" key="2">
    <source>
        <dbReference type="EMBL" id="KAJ8283097.1"/>
    </source>
</evidence>
<proteinExistence type="predicted"/>
<evidence type="ECO:0000313" key="3">
    <source>
        <dbReference type="Proteomes" id="UP001152803"/>
    </source>
</evidence>
<dbReference type="EMBL" id="JAFJMO010000003">
    <property type="protein sequence ID" value="KAJ8283097.1"/>
    <property type="molecule type" value="Genomic_DNA"/>
</dbReference>
<feature type="region of interest" description="Disordered" evidence="1">
    <location>
        <begin position="154"/>
        <end position="176"/>
    </location>
</feature>